<accession>A0A380S6V2</accession>
<evidence type="ECO:0000313" key="2">
    <source>
        <dbReference type="EMBL" id="SUQ24743.1"/>
    </source>
</evidence>
<organism evidence="2 3">
    <name type="scientific">Fibrobacter succinogenes</name>
    <name type="common">Bacteroides succinogenes</name>
    <dbReference type="NCBI Taxonomy" id="833"/>
    <lineage>
        <taxon>Bacteria</taxon>
        <taxon>Pseudomonadati</taxon>
        <taxon>Fibrobacterota</taxon>
        <taxon>Fibrobacteria</taxon>
        <taxon>Fibrobacterales</taxon>
        <taxon>Fibrobacteraceae</taxon>
        <taxon>Fibrobacter</taxon>
    </lineage>
</organism>
<sequence length="529" mass="58761">MFTEKNSIFKWCNFFGLIAVSAMFLACSDDKVAGGSSDDAGIYAVKDLDVAGVSQKGPFVAGSHVTVQGIDCKTMKLTGESFEGTVKSDKGDYDIDGISLSSSCAVFEVTGLYVDEFTGAQTTEPVTLRSLVNLKDRKSVNVNVLTQLEYGRVVKLVSEQNTPFADAKKQAEKEVLGAFEIDSVFTPFEDLNIVEDGEDNAALLAVSVLVLASGDSSKNVNVEERLEKIGTSIAETGIWADDEIKSEMAEWAFASWTNGQMKSLGDNLEKMGYPSNIYDISYFTDEFVDSVWVDKNRDPSVIYSGMYINWSIPKEAYFNPDIKYDSVVDSRDGQIYKTVKIGSQTWMAENLNYADSVQTPSLLGRSWCFANKPENCAMAGRLYTWTAAVDSVNLATDKDNPQDCGYEKLCNLSKIRGICPEGFHLPDTTEWRTLISFAGGDHIAGGKLESRLGMYRDPGTDDYGFSAFPAGNKYRDREFFEDSRDVYFWLLTEYSDDDHLAYWSVFFYETFNFSGGFKDMGVPVRCVMD</sequence>
<dbReference type="AlphaFoldDB" id="A0A380S6V2"/>
<dbReference type="NCBIfam" id="TIGR02145">
    <property type="entry name" value="Fib_succ_major"/>
    <property type="match status" value="1"/>
</dbReference>
<dbReference type="Pfam" id="PF09603">
    <property type="entry name" value="Fib_succ_major"/>
    <property type="match status" value="1"/>
</dbReference>
<proteinExistence type="predicted"/>
<dbReference type="EMBL" id="UHJL01000003">
    <property type="protein sequence ID" value="SUQ24743.1"/>
    <property type="molecule type" value="Genomic_DNA"/>
</dbReference>
<dbReference type="RefSeq" id="WP_109573151.1">
    <property type="nucleotide sequence ID" value="NZ_UHJL01000003.1"/>
</dbReference>
<dbReference type="Proteomes" id="UP000255423">
    <property type="component" value="Unassembled WGS sequence"/>
</dbReference>
<feature type="domain" description="Fibrobacter succinogenes major paralogous" evidence="1">
    <location>
        <begin position="339"/>
        <end position="527"/>
    </location>
</feature>
<evidence type="ECO:0000259" key="1">
    <source>
        <dbReference type="Pfam" id="PF09603"/>
    </source>
</evidence>
<dbReference type="InterPro" id="IPR011871">
    <property type="entry name" value="Fib_succ_major"/>
</dbReference>
<name>A0A380S6V2_FIBSU</name>
<evidence type="ECO:0000313" key="3">
    <source>
        <dbReference type="Proteomes" id="UP000255423"/>
    </source>
</evidence>
<dbReference type="PROSITE" id="PS51257">
    <property type="entry name" value="PROKAR_LIPOPROTEIN"/>
    <property type="match status" value="1"/>
</dbReference>
<reference evidence="2 3" key="1">
    <citation type="submission" date="2017-08" db="EMBL/GenBank/DDBJ databases">
        <authorList>
            <person name="de Groot N.N."/>
        </authorList>
    </citation>
    <scope>NUCLEOTIDE SEQUENCE [LARGE SCALE GENOMIC DNA]</scope>
    <source>
        <strain evidence="2 3">HM2</strain>
    </source>
</reference>
<protein>
    <submittedName>
        <fullName evidence="2">Major paralogous domain-containing protein</fullName>
    </submittedName>
</protein>
<gene>
    <name evidence="2" type="ORF">SAMN05661053_2156</name>
</gene>